<accession>L1K225</accession>
<keyword evidence="13" id="KW-1185">Reference proteome</keyword>
<comment type="subcellular location">
    <subcellularLocation>
        <location evidence="2">Membrane</location>
        <topology evidence="2">Single-pass membrane protein</topology>
    </subcellularLocation>
    <subcellularLocation>
        <location evidence="3">Mitochondrion membrane</location>
    </subcellularLocation>
</comment>
<dbReference type="PaxDb" id="55529-EKX54634"/>
<organism evidence="11">
    <name type="scientific">Guillardia theta (strain CCMP2712)</name>
    <name type="common">Cryptophyte</name>
    <dbReference type="NCBI Taxonomy" id="905079"/>
    <lineage>
        <taxon>Eukaryota</taxon>
        <taxon>Cryptophyceae</taxon>
        <taxon>Pyrenomonadales</taxon>
        <taxon>Geminigeraceae</taxon>
        <taxon>Guillardia</taxon>
    </lineage>
</organism>
<evidence type="ECO:0000313" key="11">
    <source>
        <dbReference type="EMBL" id="EKX54634.1"/>
    </source>
</evidence>
<comment type="function">
    <text evidence="1">Central component of the receptor complex responsible for the recognition and translocation of cytosolically synthesized mitochondrial preproteins. Together with TOM22 functions as the transit peptide receptor at the surface of the mitochondrion outer membrane and facilitates the movement of preproteins into the translocation pore.</text>
</comment>
<reference evidence="11 13" key="1">
    <citation type="journal article" date="2012" name="Nature">
        <title>Algal genomes reveal evolutionary mosaicism and the fate of nucleomorphs.</title>
        <authorList>
            <consortium name="DOE Joint Genome Institute"/>
            <person name="Curtis B.A."/>
            <person name="Tanifuji G."/>
            <person name="Burki F."/>
            <person name="Gruber A."/>
            <person name="Irimia M."/>
            <person name="Maruyama S."/>
            <person name="Arias M.C."/>
            <person name="Ball S.G."/>
            <person name="Gile G.H."/>
            <person name="Hirakawa Y."/>
            <person name="Hopkins J.F."/>
            <person name="Kuo A."/>
            <person name="Rensing S.A."/>
            <person name="Schmutz J."/>
            <person name="Symeonidi A."/>
            <person name="Elias M."/>
            <person name="Eveleigh R.J."/>
            <person name="Herman E.K."/>
            <person name="Klute M.J."/>
            <person name="Nakayama T."/>
            <person name="Obornik M."/>
            <person name="Reyes-Prieto A."/>
            <person name="Armbrust E.V."/>
            <person name="Aves S.J."/>
            <person name="Beiko R.G."/>
            <person name="Coutinho P."/>
            <person name="Dacks J.B."/>
            <person name="Durnford D.G."/>
            <person name="Fast N.M."/>
            <person name="Green B.R."/>
            <person name="Grisdale C.J."/>
            <person name="Hempel F."/>
            <person name="Henrissat B."/>
            <person name="Hoppner M.P."/>
            <person name="Ishida K."/>
            <person name="Kim E."/>
            <person name="Koreny L."/>
            <person name="Kroth P.G."/>
            <person name="Liu Y."/>
            <person name="Malik S.B."/>
            <person name="Maier U.G."/>
            <person name="McRose D."/>
            <person name="Mock T."/>
            <person name="Neilson J.A."/>
            <person name="Onodera N.T."/>
            <person name="Poole A.M."/>
            <person name="Pritham E.J."/>
            <person name="Richards T.A."/>
            <person name="Rocap G."/>
            <person name="Roy S.W."/>
            <person name="Sarai C."/>
            <person name="Schaack S."/>
            <person name="Shirato S."/>
            <person name="Slamovits C.H."/>
            <person name="Spencer D.F."/>
            <person name="Suzuki S."/>
            <person name="Worden A.Z."/>
            <person name="Zauner S."/>
            <person name="Barry K."/>
            <person name="Bell C."/>
            <person name="Bharti A.K."/>
            <person name="Crow J.A."/>
            <person name="Grimwood J."/>
            <person name="Kramer R."/>
            <person name="Lindquist E."/>
            <person name="Lucas S."/>
            <person name="Salamov A."/>
            <person name="McFadden G.I."/>
            <person name="Lane C.E."/>
            <person name="Keeling P.J."/>
            <person name="Gray M.W."/>
            <person name="Grigoriev I.V."/>
            <person name="Archibald J.M."/>
        </authorList>
    </citation>
    <scope>NUCLEOTIDE SEQUENCE</scope>
    <source>
        <strain evidence="11 13">CCMP2712</strain>
    </source>
</reference>
<dbReference type="GO" id="GO:0005742">
    <property type="term" value="C:mitochondrial outer membrane translocase complex"/>
    <property type="evidence" value="ECO:0007669"/>
    <property type="project" value="InterPro"/>
</dbReference>
<dbReference type="STRING" id="905079.L1K225"/>
<evidence type="ECO:0000313" key="13">
    <source>
        <dbReference type="Proteomes" id="UP000011087"/>
    </source>
</evidence>
<dbReference type="RefSeq" id="XP_005841614.1">
    <property type="nucleotide sequence ID" value="XM_005841557.1"/>
</dbReference>
<feature type="transmembrane region" description="Helical" evidence="10">
    <location>
        <begin position="169"/>
        <end position="190"/>
    </location>
</feature>
<keyword evidence="7 10" id="KW-1133">Transmembrane helix</keyword>
<reference evidence="13" key="2">
    <citation type="submission" date="2012-11" db="EMBL/GenBank/DDBJ databases">
        <authorList>
            <person name="Kuo A."/>
            <person name="Curtis B.A."/>
            <person name="Tanifuji G."/>
            <person name="Burki F."/>
            <person name="Gruber A."/>
            <person name="Irimia M."/>
            <person name="Maruyama S."/>
            <person name="Arias M.C."/>
            <person name="Ball S.G."/>
            <person name="Gile G.H."/>
            <person name="Hirakawa Y."/>
            <person name="Hopkins J.F."/>
            <person name="Rensing S.A."/>
            <person name="Schmutz J."/>
            <person name="Symeonidi A."/>
            <person name="Elias M."/>
            <person name="Eveleigh R.J."/>
            <person name="Herman E.K."/>
            <person name="Klute M.J."/>
            <person name="Nakayama T."/>
            <person name="Obornik M."/>
            <person name="Reyes-Prieto A."/>
            <person name="Armbrust E.V."/>
            <person name="Aves S.J."/>
            <person name="Beiko R.G."/>
            <person name="Coutinho P."/>
            <person name="Dacks J.B."/>
            <person name="Durnford D.G."/>
            <person name="Fast N.M."/>
            <person name="Green B.R."/>
            <person name="Grisdale C."/>
            <person name="Hempe F."/>
            <person name="Henrissat B."/>
            <person name="Hoppner M.P."/>
            <person name="Ishida K.-I."/>
            <person name="Kim E."/>
            <person name="Koreny L."/>
            <person name="Kroth P.G."/>
            <person name="Liu Y."/>
            <person name="Malik S.-B."/>
            <person name="Maier U.G."/>
            <person name="McRose D."/>
            <person name="Mock T."/>
            <person name="Neilson J.A."/>
            <person name="Onodera N.T."/>
            <person name="Poole A.M."/>
            <person name="Pritham E.J."/>
            <person name="Richards T.A."/>
            <person name="Rocap G."/>
            <person name="Roy S.W."/>
            <person name="Sarai C."/>
            <person name="Schaack S."/>
            <person name="Shirato S."/>
            <person name="Slamovits C.H."/>
            <person name="Spencer D.F."/>
            <person name="Suzuki S."/>
            <person name="Worden A.Z."/>
            <person name="Zauner S."/>
            <person name="Barry K."/>
            <person name="Bell C."/>
            <person name="Bharti A.K."/>
            <person name="Crow J.A."/>
            <person name="Grimwood J."/>
            <person name="Kramer R."/>
            <person name="Lindquist E."/>
            <person name="Lucas S."/>
            <person name="Salamov A."/>
            <person name="McFadden G.I."/>
            <person name="Lane C.E."/>
            <person name="Keeling P.J."/>
            <person name="Gray M.W."/>
            <person name="Grigoriev I.V."/>
            <person name="Archibald J.M."/>
        </authorList>
    </citation>
    <scope>NUCLEOTIDE SEQUENCE</scope>
    <source>
        <strain evidence="13">CCMP2712</strain>
    </source>
</reference>
<keyword evidence="6" id="KW-0653">Protein transport</keyword>
<dbReference type="OMA" id="FAKSHPP"/>
<evidence type="ECO:0000256" key="9">
    <source>
        <dbReference type="ARBA" id="ARBA00023136"/>
    </source>
</evidence>
<name>L1K225_GUITC</name>
<reference evidence="12" key="3">
    <citation type="submission" date="2015-06" db="UniProtKB">
        <authorList>
            <consortium name="EnsemblProtists"/>
        </authorList>
    </citation>
    <scope>IDENTIFICATION</scope>
</reference>
<dbReference type="EMBL" id="JH992967">
    <property type="protein sequence ID" value="EKX54634.1"/>
    <property type="molecule type" value="Genomic_DNA"/>
</dbReference>
<evidence type="ECO:0000256" key="5">
    <source>
        <dbReference type="ARBA" id="ARBA00022692"/>
    </source>
</evidence>
<dbReference type="OrthoDB" id="1056333at2759"/>
<evidence type="ECO:0000256" key="6">
    <source>
        <dbReference type="ARBA" id="ARBA00022927"/>
    </source>
</evidence>
<dbReference type="Pfam" id="PF06552">
    <property type="entry name" value="TOM20_plant"/>
    <property type="match status" value="1"/>
</dbReference>
<dbReference type="eggNOG" id="ENOG502QT42">
    <property type="taxonomic scope" value="Eukaryota"/>
</dbReference>
<evidence type="ECO:0000256" key="7">
    <source>
        <dbReference type="ARBA" id="ARBA00022989"/>
    </source>
</evidence>
<dbReference type="AlphaFoldDB" id="L1K225"/>
<evidence type="ECO:0008006" key="14">
    <source>
        <dbReference type="Google" id="ProtNLM"/>
    </source>
</evidence>
<dbReference type="KEGG" id="gtt:GUITHDRAFT_150069"/>
<dbReference type="GO" id="GO:0045040">
    <property type="term" value="P:protein insertion into mitochondrial outer membrane"/>
    <property type="evidence" value="ECO:0007669"/>
    <property type="project" value="InterPro"/>
</dbReference>
<dbReference type="InterPro" id="IPR010547">
    <property type="entry name" value="TOM20_imprt_rcpt"/>
</dbReference>
<evidence type="ECO:0000313" key="12">
    <source>
        <dbReference type="EnsemblProtists" id="EKX54634"/>
    </source>
</evidence>
<keyword evidence="5 10" id="KW-0812">Transmembrane</keyword>
<evidence type="ECO:0000256" key="4">
    <source>
        <dbReference type="ARBA" id="ARBA00022448"/>
    </source>
</evidence>
<dbReference type="EnsemblProtists" id="EKX54634">
    <property type="protein sequence ID" value="EKX54634"/>
    <property type="gene ID" value="GUITHDRAFT_150069"/>
</dbReference>
<evidence type="ECO:0000256" key="8">
    <source>
        <dbReference type="ARBA" id="ARBA00023128"/>
    </source>
</evidence>
<evidence type="ECO:0000256" key="1">
    <source>
        <dbReference type="ARBA" id="ARBA00003450"/>
    </source>
</evidence>
<dbReference type="SUPFAM" id="SSF48452">
    <property type="entry name" value="TPR-like"/>
    <property type="match status" value="1"/>
</dbReference>
<dbReference type="Gene3D" id="1.25.40.10">
    <property type="entry name" value="Tetratricopeptide repeat domain"/>
    <property type="match status" value="1"/>
</dbReference>
<dbReference type="PANTHER" id="PTHR32409">
    <property type="entry name" value="MITOCHONDRIAL IMPORT RECEPTOR SUBUNIT TOM20-1-RELATED"/>
    <property type="match status" value="1"/>
</dbReference>
<dbReference type="GO" id="GO:0015031">
    <property type="term" value="P:protein transport"/>
    <property type="evidence" value="ECO:0007669"/>
    <property type="project" value="UniProtKB-KW"/>
</dbReference>
<keyword evidence="8" id="KW-0496">Mitochondrion</keyword>
<gene>
    <name evidence="11" type="ORF">GUITHDRAFT_150069</name>
</gene>
<evidence type="ECO:0000256" key="10">
    <source>
        <dbReference type="SAM" id="Phobius"/>
    </source>
</evidence>
<dbReference type="PANTHER" id="PTHR32409:SF3">
    <property type="entry name" value="MITOCHONDRIAL IMPORT RECEPTOR SUBUNIT TOM20-1-RELATED"/>
    <property type="match status" value="1"/>
</dbReference>
<dbReference type="GeneID" id="17311244"/>
<sequence length="197" mass="22198">MDMNYLQQDPRVAREMISLLERQLVEIRTAAEANPNDYNVYAKWGELLLELSMFKNGDEATQILSQCINKLEKSLSIFPDNPHPMIVLASALNARAFLQHDTQVALSLFDRSKKNFERALELDPTNDKCRQLLEAMENAPELHQRVVAQLQAEGQYSNKSAPTAGNDEWFYDALGWGILIFGGISVLAILNMKQSAA</sequence>
<evidence type="ECO:0000256" key="2">
    <source>
        <dbReference type="ARBA" id="ARBA00004167"/>
    </source>
</evidence>
<keyword evidence="4" id="KW-0813">Transport</keyword>
<protein>
    <recommendedName>
        <fullName evidence="14">Mitochondrial import receptor subunit TOM20</fullName>
    </recommendedName>
</protein>
<proteinExistence type="predicted"/>
<dbReference type="InterPro" id="IPR011990">
    <property type="entry name" value="TPR-like_helical_dom_sf"/>
</dbReference>
<dbReference type="Proteomes" id="UP000011087">
    <property type="component" value="Unassembled WGS sequence"/>
</dbReference>
<dbReference type="HOGENOM" id="CLU_117357_0_0_1"/>
<keyword evidence="9 10" id="KW-0472">Membrane</keyword>
<evidence type="ECO:0000256" key="3">
    <source>
        <dbReference type="ARBA" id="ARBA00004325"/>
    </source>
</evidence>